<dbReference type="Gene3D" id="1.25.40.10">
    <property type="entry name" value="Tetratricopeptide repeat domain"/>
    <property type="match status" value="1"/>
</dbReference>
<dbReference type="SMART" id="SM00448">
    <property type="entry name" value="REC"/>
    <property type="match status" value="1"/>
</dbReference>
<feature type="repeat" description="TPR" evidence="2">
    <location>
        <begin position="236"/>
        <end position="269"/>
    </location>
</feature>
<feature type="region of interest" description="Disordered" evidence="3">
    <location>
        <begin position="529"/>
        <end position="570"/>
    </location>
</feature>
<name>A0ABZ0AY69_9BURK</name>
<dbReference type="SUPFAM" id="SSF52172">
    <property type="entry name" value="CheY-like"/>
    <property type="match status" value="1"/>
</dbReference>
<dbReference type="Pfam" id="PF14559">
    <property type="entry name" value="TPR_19"/>
    <property type="match status" value="1"/>
</dbReference>
<evidence type="ECO:0000259" key="4">
    <source>
        <dbReference type="PROSITE" id="PS50110"/>
    </source>
</evidence>
<dbReference type="InterPro" id="IPR011006">
    <property type="entry name" value="CheY-like_superfamily"/>
</dbReference>
<evidence type="ECO:0000256" key="1">
    <source>
        <dbReference type="PROSITE-ProRule" id="PRU00169"/>
    </source>
</evidence>
<dbReference type="EMBL" id="CP132507">
    <property type="protein sequence ID" value="WNO04596.1"/>
    <property type="molecule type" value="Genomic_DNA"/>
</dbReference>
<dbReference type="PROSITE" id="PS50293">
    <property type="entry name" value="TPR_REGION"/>
    <property type="match status" value="1"/>
</dbReference>
<comment type="caution">
    <text evidence="1">Lacks conserved residue(s) required for the propagation of feature annotation.</text>
</comment>
<evidence type="ECO:0000256" key="3">
    <source>
        <dbReference type="SAM" id="MobiDB-lite"/>
    </source>
</evidence>
<dbReference type="InterPro" id="IPR019734">
    <property type="entry name" value="TPR_rpt"/>
</dbReference>
<evidence type="ECO:0000256" key="2">
    <source>
        <dbReference type="PROSITE-ProRule" id="PRU00339"/>
    </source>
</evidence>
<accession>A0ABZ0AY69</accession>
<proteinExistence type="predicted"/>
<dbReference type="InterPro" id="IPR001789">
    <property type="entry name" value="Sig_transdc_resp-reg_receiver"/>
</dbReference>
<gene>
    <name evidence="5" type="ORF">RAN89_17140</name>
</gene>
<dbReference type="InterPro" id="IPR011990">
    <property type="entry name" value="TPR-like_helical_dom_sf"/>
</dbReference>
<dbReference type="Pfam" id="PF00072">
    <property type="entry name" value="Response_reg"/>
    <property type="match status" value="1"/>
</dbReference>
<organism evidence="5 6">
    <name type="scientific">Rhodoferax mekongensis</name>
    <dbReference type="NCBI Taxonomy" id="3068341"/>
    <lineage>
        <taxon>Bacteria</taxon>
        <taxon>Pseudomonadati</taxon>
        <taxon>Pseudomonadota</taxon>
        <taxon>Betaproteobacteria</taxon>
        <taxon>Burkholderiales</taxon>
        <taxon>Comamonadaceae</taxon>
        <taxon>Rhodoferax</taxon>
    </lineage>
</organism>
<evidence type="ECO:0000313" key="5">
    <source>
        <dbReference type="EMBL" id="WNO04596.1"/>
    </source>
</evidence>
<dbReference type="SMART" id="SM00028">
    <property type="entry name" value="TPR"/>
    <property type="match status" value="2"/>
</dbReference>
<protein>
    <submittedName>
        <fullName evidence="5">Response regulator</fullName>
    </submittedName>
</protein>
<dbReference type="Proteomes" id="UP001302257">
    <property type="component" value="Chromosome"/>
</dbReference>
<dbReference type="SUPFAM" id="SSF48452">
    <property type="entry name" value="TPR-like"/>
    <property type="match status" value="1"/>
</dbReference>
<dbReference type="Gene3D" id="3.40.50.2300">
    <property type="match status" value="1"/>
</dbReference>
<sequence length="570" mass="62841">MAALDSDFSTCSALVVDGNPTSRSILVSQLRDFGVASVAQAARAVDARRQLEFRTFDFVLCEQHFPTDAMSGQDLLDDLRRNQLLPFSTVFIMITGEATYAKVAEAAESALDGYMLKPHKATQLADRLVAARVRKVSLQGIFTAIEEENFEEAARLCLERFEARGQFWLYAARVGAELLLRLGRCIEAQTLYKAVVDAKTLPWAKLGVARSQLEAGQINQATSTLEKLIGEDANYADAYDVMGRAQFELGRFDKALETYKMAATLTPASISRVQNLAMMTYYSGDHEEAEKLLDKTTRLGLDSKMFDAQTLVLLAFTRLGTADRKGLQRCYDDFLRLIDKDEGNARLRRLAAIVEALNLIQQHQFARSVDAVRLMAKSVREPEFDFESASNLVALMAHLSAKAIQLNELEETIDVIGRRFCSNRSLTELLAASAVSHPPYADRLRLAQSQVLEFAETAMALSLAGDPTNAVKNLILHGRDTLNSRLIDNAYQLLQKHSAKVKGASDLQDMVQQLKARCGPLVNRASLGEQKRQAGGLALRTGKRVAPEFGKLPEPPPASSPPTEELLPGV</sequence>
<feature type="domain" description="Response regulatory" evidence="4">
    <location>
        <begin position="12"/>
        <end position="132"/>
    </location>
</feature>
<dbReference type="PROSITE" id="PS50110">
    <property type="entry name" value="RESPONSE_REGULATORY"/>
    <property type="match status" value="1"/>
</dbReference>
<keyword evidence="2" id="KW-0802">TPR repeat</keyword>
<reference evidence="5 6" key="1">
    <citation type="submission" date="2023-08" db="EMBL/GenBank/DDBJ databases">
        <title>Rhodoferax potami sp. nov. and Rhodoferax mekongensis sp. nov., isolated from the Mekong River in Thailand.</title>
        <authorList>
            <person name="Kitikhun S."/>
            <person name="Charoenyingcharoen P."/>
            <person name="Siriarchawattana P."/>
            <person name="Likhitrattanapisal S."/>
            <person name="Nilsakha T."/>
            <person name="Chanpet A."/>
            <person name="Rattanawaree P."/>
            <person name="Ingsriswang S."/>
        </authorList>
    </citation>
    <scope>NUCLEOTIDE SEQUENCE [LARGE SCALE GENOMIC DNA]</scope>
    <source>
        <strain evidence="5 6">TBRC 17307</strain>
    </source>
</reference>
<dbReference type="PROSITE" id="PS50005">
    <property type="entry name" value="TPR"/>
    <property type="match status" value="1"/>
</dbReference>
<feature type="compositionally biased region" description="Low complexity" evidence="3">
    <location>
        <begin position="561"/>
        <end position="570"/>
    </location>
</feature>
<dbReference type="RefSeq" id="WP_313867431.1">
    <property type="nucleotide sequence ID" value="NZ_CP132507.1"/>
</dbReference>
<evidence type="ECO:0000313" key="6">
    <source>
        <dbReference type="Proteomes" id="UP001302257"/>
    </source>
</evidence>
<keyword evidence="6" id="KW-1185">Reference proteome</keyword>